<dbReference type="PROSITE" id="PS51273">
    <property type="entry name" value="GATASE_TYPE_1"/>
    <property type="match status" value="1"/>
</dbReference>
<dbReference type="PANTHER" id="PTHR43235">
    <property type="entry name" value="GLUTAMINE AMIDOTRANSFERASE PB2B2.05-RELATED"/>
    <property type="match status" value="1"/>
</dbReference>
<dbReference type="RefSeq" id="WP_144992623.1">
    <property type="nucleotide sequence ID" value="NZ_CP036281.1"/>
</dbReference>
<dbReference type="GO" id="GO:0016757">
    <property type="term" value="F:glycosyltransferase activity"/>
    <property type="evidence" value="ECO:0007669"/>
    <property type="project" value="UniProtKB-KW"/>
</dbReference>
<keyword evidence="1" id="KW-0315">Glutamine amidotransferase</keyword>
<dbReference type="OrthoDB" id="9813383at2"/>
<name>A0A518CHM7_9PLAN</name>
<keyword evidence="1" id="KW-0808">Transferase</keyword>
<dbReference type="KEGG" id="plon:Pla110_03780"/>
<dbReference type="InterPro" id="IPR029062">
    <property type="entry name" value="Class_I_gatase-like"/>
</dbReference>
<organism evidence="1 2">
    <name type="scientific">Polystyrenella longa</name>
    <dbReference type="NCBI Taxonomy" id="2528007"/>
    <lineage>
        <taxon>Bacteria</taxon>
        <taxon>Pseudomonadati</taxon>
        <taxon>Planctomycetota</taxon>
        <taxon>Planctomycetia</taxon>
        <taxon>Planctomycetales</taxon>
        <taxon>Planctomycetaceae</taxon>
        <taxon>Polystyrenella</taxon>
    </lineage>
</organism>
<accession>A0A518CHM7</accession>
<gene>
    <name evidence="1" type="ORF">Pla110_03780</name>
</gene>
<dbReference type="Gene3D" id="3.40.50.880">
    <property type="match status" value="1"/>
</dbReference>
<evidence type="ECO:0000313" key="2">
    <source>
        <dbReference type="Proteomes" id="UP000317178"/>
    </source>
</evidence>
<dbReference type="GO" id="GO:0033969">
    <property type="term" value="F:gamma-glutamyl-gamma-aminobutyrate hydrolase activity"/>
    <property type="evidence" value="ECO:0007669"/>
    <property type="project" value="TreeGrafter"/>
</dbReference>
<dbReference type="AlphaFoldDB" id="A0A518CHM7"/>
<keyword evidence="2" id="KW-1185">Reference proteome</keyword>
<dbReference type="Pfam" id="PF07722">
    <property type="entry name" value="Peptidase_C26"/>
    <property type="match status" value="1"/>
</dbReference>
<reference evidence="1 2" key="1">
    <citation type="submission" date="2019-02" db="EMBL/GenBank/DDBJ databases">
        <title>Deep-cultivation of Planctomycetes and their phenomic and genomic characterization uncovers novel biology.</title>
        <authorList>
            <person name="Wiegand S."/>
            <person name="Jogler M."/>
            <person name="Boedeker C."/>
            <person name="Pinto D."/>
            <person name="Vollmers J."/>
            <person name="Rivas-Marin E."/>
            <person name="Kohn T."/>
            <person name="Peeters S.H."/>
            <person name="Heuer A."/>
            <person name="Rast P."/>
            <person name="Oberbeckmann S."/>
            <person name="Bunk B."/>
            <person name="Jeske O."/>
            <person name="Meyerdierks A."/>
            <person name="Storesund J.E."/>
            <person name="Kallscheuer N."/>
            <person name="Luecker S."/>
            <person name="Lage O.M."/>
            <person name="Pohl T."/>
            <person name="Merkel B.J."/>
            <person name="Hornburger P."/>
            <person name="Mueller R.-W."/>
            <person name="Bruemmer F."/>
            <person name="Labrenz M."/>
            <person name="Spormann A.M."/>
            <person name="Op den Camp H."/>
            <person name="Overmann J."/>
            <person name="Amann R."/>
            <person name="Jetten M.S.M."/>
            <person name="Mascher T."/>
            <person name="Medema M.H."/>
            <person name="Devos D.P."/>
            <person name="Kaster A.-K."/>
            <person name="Ovreas L."/>
            <person name="Rohde M."/>
            <person name="Galperin M.Y."/>
            <person name="Jogler C."/>
        </authorList>
    </citation>
    <scope>NUCLEOTIDE SEQUENCE [LARGE SCALE GENOMIC DNA]</scope>
    <source>
        <strain evidence="1 2">Pla110</strain>
    </source>
</reference>
<protein>
    <submittedName>
        <fullName evidence="1">Glutamine amidotransferase</fullName>
        <ecNumber evidence="1">2.4.2.-</ecNumber>
    </submittedName>
</protein>
<dbReference type="InterPro" id="IPR044668">
    <property type="entry name" value="PuuD-like"/>
</dbReference>
<dbReference type="EMBL" id="CP036281">
    <property type="protein sequence ID" value="QDU78674.1"/>
    <property type="molecule type" value="Genomic_DNA"/>
</dbReference>
<dbReference type="InterPro" id="IPR011697">
    <property type="entry name" value="Peptidase_C26"/>
</dbReference>
<dbReference type="GO" id="GO:0006598">
    <property type="term" value="P:polyamine catabolic process"/>
    <property type="evidence" value="ECO:0007669"/>
    <property type="project" value="TreeGrafter"/>
</dbReference>
<dbReference type="SUPFAM" id="SSF52317">
    <property type="entry name" value="Class I glutamine amidotransferase-like"/>
    <property type="match status" value="1"/>
</dbReference>
<dbReference type="PANTHER" id="PTHR43235:SF1">
    <property type="entry name" value="GLUTAMINE AMIDOTRANSFERASE PB2B2.05-RELATED"/>
    <property type="match status" value="1"/>
</dbReference>
<dbReference type="CDD" id="cd01745">
    <property type="entry name" value="GATase1_2"/>
    <property type="match status" value="1"/>
</dbReference>
<dbReference type="GO" id="GO:0005829">
    <property type="term" value="C:cytosol"/>
    <property type="evidence" value="ECO:0007669"/>
    <property type="project" value="TreeGrafter"/>
</dbReference>
<evidence type="ECO:0000313" key="1">
    <source>
        <dbReference type="EMBL" id="QDU78674.1"/>
    </source>
</evidence>
<proteinExistence type="predicted"/>
<sequence length="234" mass="26192">MNQPFIGITTYGRDESNRFTLPGEYVDSVRRADGIPVLIPPGETEFDQLIERLDGFILAGGGDIDPRRYQGDMHETIYMLDEERDSSEAALTVRILESNKPVLAICRGLQMVNVVKGGSLHPHLPDVYGESINHRMPPREPTPHEVSLDAASELARIFETHEFSSSSWHHQSVNQVGDGLQVVGRAADGVIEALECPSHHWLYAVQWHPELTSAIDPIQQRLFDKFVVACRDSK</sequence>
<dbReference type="EC" id="2.4.2.-" evidence="1"/>
<keyword evidence="1" id="KW-0328">Glycosyltransferase</keyword>
<dbReference type="Proteomes" id="UP000317178">
    <property type="component" value="Chromosome"/>
</dbReference>